<feature type="coiled-coil region" evidence="1">
    <location>
        <begin position="927"/>
        <end position="1014"/>
    </location>
</feature>
<dbReference type="PANTHER" id="PTHR37476:SF1">
    <property type="entry name" value="COILED-COIL DOMAIN-CONTAINING PROTEIN 171"/>
    <property type="match status" value="1"/>
</dbReference>
<dbReference type="GeneTree" id="ENSGT00940000167699"/>
<evidence type="ECO:0000313" key="2">
    <source>
        <dbReference type="Ensembl" id="ENSPFOP00000001618.2"/>
    </source>
</evidence>
<dbReference type="OMA" id="CRRFECD"/>
<reference evidence="3" key="1">
    <citation type="submission" date="2013-10" db="EMBL/GenBank/DDBJ databases">
        <authorList>
            <person name="Schartl M."/>
            <person name="Warren W."/>
        </authorList>
    </citation>
    <scope>NUCLEOTIDE SEQUENCE [LARGE SCALE GENOMIC DNA]</scope>
    <source>
        <strain evidence="3">female</strain>
    </source>
</reference>
<feature type="coiled-coil region" evidence="1">
    <location>
        <begin position="54"/>
        <end position="116"/>
    </location>
</feature>
<feature type="coiled-coil region" evidence="1">
    <location>
        <begin position="400"/>
        <end position="430"/>
    </location>
</feature>
<dbReference type="STRING" id="48698.ENSPFOP00000001618"/>
<dbReference type="AlphaFoldDB" id="A0A087X765"/>
<reference evidence="2" key="3">
    <citation type="submission" date="2025-09" db="UniProtKB">
        <authorList>
            <consortium name="Ensembl"/>
        </authorList>
    </citation>
    <scope>IDENTIFICATION</scope>
</reference>
<keyword evidence="1" id="KW-0175">Coiled coil</keyword>
<evidence type="ECO:0000256" key="1">
    <source>
        <dbReference type="SAM" id="Coils"/>
    </source>
</evidence>
<feature type="coiled-coil region" evidence="1">
    <location>
        <begin position="166"/>
        <end position="239"/>
    </location>
</feature>
<reference evidence="2" key="2">
    <citation type="submission" date="2025-08" db="UniProtKB">
        <authorList>
            <consortium name="Ensembl"/>
        </authorList>
    </citation>
    <scope>IDENTIFICATION</scope>
</reference>
<name>A0A087X765_POEFO</name>
<feature type="coiled-coil region" evidence="1">
    <location>
        <begin position="307"/>
        <end position="344"/>
    </location>
</feature>
<feature type="coiled-coil region" evidence="1">
    <location>
        <begin position="863"/>
        <end position="897"/>
    </location>
</feature>
<dbReference type="Ensembl" id="ENSPFOT00000001621.2">
    <property type="protein sequence ID" value="ENSPFOP00000001618.2"/>
    <property type="gene ID" value="ENSPFOG00000001635.2"/>
</dbReference>
<organism evidence="2 3">
    <name type="scientific">Poecilia formosa</name>
    <name type="common">Amazon molly</name>
    <name type="synonym">Limia formosa</name>
    <dbReference type="NCBI Taxonomy" id="48698"/>
    <lineage>
        <taxon>Eukaryota</taxon>
        <taxon>Metazoa</taxon>
        <taxon>Chordata</taxon>
        <taxon>Craniata</taxon>
        <taxon>Vertebrata</taxon>
        <taxon>Euteleostomi</taxon>
        <taxon>Actinopterygii</taxon>
        <taxon>Neopterygii</taxon>
        <taxon>Teleostei</taxon>
        <taxon>Neoteleostei</taxon>
        <taxon>Acanthomorphata</taxon>
        <taxon>Ovalentaria</taxon>
        <taxon>Atherinomorphae</taxon>
        <taxon>Cyprinodontiformes</taxon>
        <taxon>Poeciliidae</taxon>
        <taxon>Poeciliinae</taxon>
        <taxon>Poecilia</taxon>
    </lineage>
</organism>
<accession>A0A087X765</accession>
<dbReference type="EMBL" id="AYCK01012323">
    <property type="status" value="NOT_ANNOTATED_CDS"/>
    <property type="molecule type" value="Genomic_DNA"/>
</dbReference>
<keyword evidence="3" id="KW-1185">Reference proteome</keyword>
<proteinExistence type="predicted"/>
<dbReference type="PANTHER" id="PTHR37476">
    <property type="entry name" value="COILED-COIL DOMAIN-CONTAINING PROTEIN 171"/>
    <property type="match status" value="1"/>
</dbReference>
<protein>
    <recommendedName>
        <fullName evidence="4">Coiled-coil domain containing 171</fullName>
    </recommendedName>
</protein>
<dbReference type="Proteomes" id="UP000028760">
    <property type="component" value="Unassembled WGS sequence"/>
</dbReference>
<dbReference type="eggNOG" id="ENOG502QT2H">
    <property type="taxonomic scope" value="Eukaryota"/>
</dbReference>
<sequence>MRWRVNQLEKENLKLSVRHNQEVIILQAEVARFRSLLERSEAHRTKLQFQLAASHRESNRVAELDRDRNALKEKSAELQQIIAELRKTLQLSQQARQNDQQALQQEVEERDQLIQNFSSENQRLHQLLQVRKPAAAPTAAENQRLHQLLQKILLKRQKHKTFGSCCGDQQAALEASERKMADLLRERQKEAEESRRLAEELKTLEERSGREKEIADEKVKRLEAEKTAHLESRSNLEVRRLRVRDLEAAVAVEQSGQKEAQCNLELLHTHFRELERAYSLERERRSHTEHALERLQTEFNHCQTEMAVALETERKATSDLSKKLEEEKSQLGKTQSLLQQAAAQHSEAEDAFHNFLQQIIALLGTMAQNLAQPAKHDGKPSPAEVLQLLAVTLSTKQHRLEETNLQVQDLLAATQKLHEENQLLQQLTSDQQKQIDDSQQMLGQLQDEASDWTIQNTAVQQGVSGDSLSVQERFPLPVEERLGTVSNLSVTFQQNTGVRLAFLHCLNQRLLTGCVLIQPPHRILGDFTWRELCDVISEQVDQMTSDLHQAKDKHNSLVSPSLRRSLTCRELKRSQGCVLSSLQENMKRREETWNQQHTHTVNQLQNQLHWSEIKQQKQRIELMMKFLDKQMCRSQCNAHRDRVSSLTSDLSRSRRESSCLLAACALLAGALRHAHRCLRSLSEQKAVLGRRLAERERLELEVRKLADALAGAVMAVNRWTALRKETEVVLRLERSGGSVCVCGAPRTAALKALTQRAEVPAGVFSRWLRSKSLSSIILSSMADLQGALADSDSSSAHVMAAARSGFSRLLDQLLDQSALSVCSGSAERIAERSSLKVELTSCPPRQTLVSGLQQHFLLFSQRLHSAEVERRSLRLEVSNLKKELQQERAELVLMAAAVCLTPCFCVQVPTERFQTACEELRLSLNREQEAQDLIREQDRQLQLLQQRVDKLASELHTLTHSKQVVYEETCSQLSRKENSLRILGKQLAGVQKEKKQLEQQLQRAEEQLREAVRRQQFVVRCLKAAESSCKQVRESLAQSLHSAATQRRPLLFALEYLNMSEEKHLMGAPEVAACQSFLSVVSQLHQACCSRMDWLEQEVSAHHSHVTALRGELQDACLRENLAFIPVDALPGPEVDEEKPDFLPLSGFSEKPN</sequence>
<evidence type="ECO:0008006" key="4">
    <source>
        <dbReference type="Google" id="ProtNLM"/>
    </source>
</evidence>
<evidence type="ECO:0000313" key="3">
    <source>
        <dbReference type="Proteomes" id="UP000028760"/>
    </source>
</evidence>